<evidence type="ECO:0000313" key="1">
    <source>
        <dbReference type="EMBL" id="AOP34457.1"/>
    </source>
</evidence>
<dbReference type="RefSeq" id="WP_069607684.1">
    <property type="nucleotide sequence ID" value="NZ_CP015217.1"/>
</dbReference>
<proteinExistence type="predicted"/>
<dbReference type="AlphaFoldDB" id="A0A1D7UXZ6"/>
<keyword evidence="2" id="KW-1185">Reference proteome</keyword>
<evidence type="ECO:0000313" key="2">
    <source>
        <dbReference type="Proteomes" id="UP000094197"/>
    </source>
</evidence>
<accession>A0A1D7UXZ6</accession>
<reference evidence="1 2" key="1">
    <citation type="submission" date="2016-04" db="EMBL/GenBank/DDBJ databases">
        <title>Complete genome seqeunce of Leptospira alstonii serovar Room22.</title>
        <authorList>
            <person name="Nally J.E."/>
            <person name="Bayles D.O."/>
            <person name="Hurley D."/>
            <person name="Fanning S."/>
            <person name="McMahon B.J."/>
            <person name="Arent Z."/>
        </authorList>
    </citation>
    <scope>NUCLEOTIDE SEQUENCE [LARGE SCALE GENOMIC DNA]</scope>
    <source>
        <strain evidence="1 2">GWTS #1</strain>
    </source>
</reference>
<sequence length="100" mass="12005">MSLIGGKYEKDFFLPTKVLFNPDFSEMYFEYIHKKNQIQMETEEFLKEDKSTTRSKIQISKPVRDNFPWKYSFGESYLPLELRRRTGLILLGIRLNLRCT</sequence>
<dbReference type="Proteomes" id="UP000094197">
    <property type="component" value="Chromosome 1"/>
</dbReference>
<protein>
    <submittedName>
        <fullName evidence="1">Uncharacterized protein</fullName>
    </submittedName>
</protein>
<dbReference type="EMBL" id="CP015217">
    <property type="protein sequence ID" value="AOP34457.1"/>
    <property type="molecule type" value="Genomic_DNA"/>
</dbReference>
<name>A0A1D7UXZ6_9LEPT</name>
<dbReference type="KEGG" id="laj:A0128_11720"/>
<gene>
    <name evidence="1" type="ORF">A0128_11720</name>
</gene>
<organism evidence="1 2">
    <name type="scientific">Leptospira tipperaryensis</name>
    <dbReference type="NCBI Taxonomy" id="2564040"/>
    <lineage>
        <taxon>Bacteria</taxon>
        <taxon>Pseudomonadati</taxon>
        <taxon>Spirochaetota</taxon>
        <taxon>Spirochaetia</taxon>
        <taxon>Leptospirales</taxon>
        <taxon>Leptospiraceae</taxon>
        <taxon>Leptospira</taxon>
    </lineage>
</organism>